<comment type="caution">
    <text evidence="2">The sequence shown here is derived from an EMBL/GenBank/DDBJ whole genome shotgun (WGS) entry which is preliminary data.</text>
</comment>
<dbReference type="RefSeq" id="WP_284193418.1">
    <property type="nucleotide sequence ID" value="NZ_BSPW01000078.1"/>
</dbReference>
<keyword evidence="1" id="KW-0472">Membrane</keyword>
<organism evidence="2 3">
    <name type="scientific">Vibrio zhanjiangensis</name>
    <dbReference type="NCBI Taxonomy" id="1046128"/>
    <lineage>
        <taxon>Bacteria</taxon>
        <taxon>Pseudomonadati</taxon>
        <taxon>Pseudomonadota</taxon>
        <taxon>Gammaproteobacteria</taxon>
        <taxon>Vibrionales</taxon>
        <taxon>Vibrionaceae</taxon>
        <taxon>Vibrio</taxon>
    </lineage>
</organism>
<dbReference type="NCBIfam" id="TIGR03746">
    <property type="entry name" value="conj_TIGR03746"/>
    <property type="match status" value="1"/>
</dbReference>
<reference evidence="3" key="1">
    <citation type="journal article" date="2019" name="Int. J. Syst. Evol. Microbiol.">
        <title>The Global Catalogue of Microorganisms (GCM) 10K type strain sequencing project: providing services to taxonomists for standard genome sequencing and annotation.</title>
        <authorList>
            <consortium name="The Broad Institute Genomics Platform"/>
            <consortium name="The Broad Institute Genome Sequencing Center for Infectious Disease"/>
            <person name="Wu L."/>
            <person name="Ma J."/>
        </authorList>
    </citation>
    <scope>NUCLEOTIDE SEQUENCE [LARGE SCALE GENOMIC DNA]</scope>
    <source>
        <strain evidence="3">NBRC 108723</strain>
    </source>
</reference>
<dbReference type="InterPro" id="IPR021548">
    <property type="entry name" value="DUF2895"/>
</dbReference>
<dbReference type="Pfam" id="PF11444">
    <property type="entry name" value="DUF2895"/>
    <property type="match status" value="1"/>
</dbReference>
<proteinExistence type="predicted"/>
<evidence type="ECO:0000313" key="2">
    <source>
        <dbReference type="EMBL" id="GLT19564.1"/>
    </source>
</evidence>
<keyword evidence="1" id="KW-1133">Transmembrane helix</keyword>
<sequence>MAESRLRSALAGRDAHIRSLRVALVCVTTLALVSMGGWYQAGKDITVHNPPDLTSGTSRPWWEVPKPNVYSFAAQIFTQINRWSSDGSEDYERNIHDYKHYLTPQCRATLEEDLNQKRSRGELAGRERSVAQISSLGFADWRVIAKDRDNWVVNVDLELKEWVGTQVVKQNYIRWPLKVVRYDIDRNANPWGLALDCFDAEPREIQFKHKENKQ</sequence>
<accession>A0ABQ6F3L7</accession>
<dbReference type="EMBL" id="BSPW01000078">
    <property type="protein sequence ID" value="GLT19564.1"/>
    <property type="molecule type" value="Genomic_DNA"/>
</dbReference>
<keyword evidence="1" id="KW-0812">Transmembrane</keyword>
<protein>
    <submittedName>
        <fullName evidence="2">Integrating conjugative element protein</fullName>
    </submittedName>
</protein>
<gene>
    <name evidence="2" type="ORF">GCM10007938_33460</name>
</gene>
<dbReference type="Proteomes" id="UP001157138">
    <property type="component" value="Unassembled WGS sequence"/>
</dbReference>
<evidence type="ECO:0000256" key="1">
    <source>
        <dbReference type="SAM" id="Phobius"/>
    </source>
</evidence>
<keyword evidence="3" id="KW-1185">Reference proteome</keyword>
<feature type="transmembrane region" description="Helical" evidence="1">
    <location>
        <begin position="20"/>
        <end position="39"/>
    </location>
</feature>
<name>A0ABQ6F3L7_9VIBR</name>
<evidence type="ECO:0000313" key="3">
    <source>
        <dbReference type="Proteomes" id="UP001157138"/>
    </source>
</evidence>